<dbReference type="InterPro" id="IPR036928">
    <property type="entry name" value="AS_sf"/>
</dbReference>
<gene>
    <name evidence="2" type="primary">amiD_5</name>
    <name evidence="2" type="ORF">AGI3411_04427</name>
</gene>
<evidence type="ECO:0000313" key="2">
    <source>
        <dbReference type="EMBL" id="SSW69977.1"/>
    </source>
</evidence>
<dbReference type="GO" id="GO:0004040">
    <property type="term" value="F:amidase activity"/>
    <property type="evidence" value="ECO:0007669"/>
    <property type="project" value="UniProtKB-EC"/>
</dbReference>
<dbReference type="EC" id="3.5.1.4" evidence="2"/>
<dbReference type="PANTHER" id="PTHR11895">
    <property type="entry name" value="TRANSAMIDASE"/>
    <property type="match status" value="1"/>
</dbReference>
<dbReference type="InterPro" id="IPR023631">
    <property type="entry name" value="Amidase_dom"/>
</dbReference>
<sequence length="476" mass="49658">MENIKQNPAATAPFHHLDLTALAALIRAGDVSPVEIAQAQLQRIDELDGALRSYACVTAASALREAETAAAEIRGGRYRGPLHGVPLALKDLFRRKGVPTAAGTALHRGVPADHDATVVRRLRKAGAVLLGQLQMSEGAYSDHHPDIDAPRNPWNAGYWTGISSSGSAVATAAGLCFGATASDTGGSIRWPCAATGLTGIKPTWGRVSRHGTFELAASLDHMGVIARSARDAAILLEAIAGPDPLDPTALQAPVPDYTRLAAAPVAGLRIGVDADWNGDGADPCTQAMLAAAAHVFQDLGATLVPLRFPAADGEQAVRDWAPHCAVEAAVAHAGTYPSRGNAYGPVLAAVLESGRALSGPDYQRILLRRMALRGKVDALFTGIDALLTPVQPMAPLTLHAISTLGTQPGLVAALQRYTCLFDMTGHPCLTLPAGQCGAGMPMGIQLVAARLDEATLLQLGAAFQTATQWHLRRPLP</sequence>
<proteinExistence type="predicted"/>
<dbReference type="OrthoDB" id="112488at2"/>
<dbReference type="SUPFAM" id="SSF75304">
    <property type="entry name" value="Amidase signature (AS) enzymes"/>
    <property type="match status" value="1"/>
</dbReference>
<accession>A0A446CQ04</accession>
<dbReference type="AlphaFoldDB" id="A0A446CQ04"/>
<organism evidence="2 3">
    <name type="scientific">Achromobacter agilis</name>
    <dbReference type="NCBI Taxonomy" id="1353888"/>
    <lineage>
        <taxon>Bacteria</taxon>
        <taxon>Pseudomonadati</taxon>
        <taxon>Pseudomonadota</taxon>
        <taxon>Betaproteobacteria</taxon>
        <taxon>Burkholderiales</taxon>
        <taxon>Alcaligenaceae</taxon>
        <taxon>Achromobacter</taxon>
    </lineage>
</organism>
<feature type="domain" description="Amidase" evidence="1">
    <location>
        <begin position="35"/>
        <end position="457"/>
    </location>
</feature>
<reference evidence="2 3" key="1">
    <citation type="submission" date="2018-07" db="EMBL/GenBank/DDBJ databases">
        <authorList>
            <person name="Peeters C."/>
        </authorList>
    </citation>
    <scope>NUCLEOTIDE SEQUENCE [LARGE SCALE GENOMIC DNA]</scope>
    <source>
        <strain evidence="2 3">LMG 3411</strain>
    </source>
</reference>
<dbReference type="Pfam" id="PF01425">
    <property type="entry name" value="Amidase"/>
    <property type="match status" value="1"/>
</dbReference>
<dbReference type="EMBL" id="UFQB01000022">
    <property type="protein sequence ID" value="SSW69977.1"/>
    <property type="molecule type" value="Genomic_DNA"/>
</dbReference>
<dbReference type="InterPro" id="IPR000120">
    <property type="entry name" value="Amidase"/>
</dbReference>
<dbReference type="RefSeq" id="WP_129529507.1">
    <property type="nucleotide sequence ID" value="NZ_UFQB01000022.1"/>
</dbReference>
<dbReference type="Gene3D" id="3.90.1300.10">
    <property type="entry name" value="Amidase signature (AS) domain"/>
    <property type="match status" value="1"/>
</dbReference>
<keyword evidence="2" id="KW-0378">Hydrolase</keyword>
<protein>
    <submittedName>
        <fullName evidence="2">Amidase AmiD</fullName>
        <ecNumber evidence="2">3.5.1.4</ecNumber>
    </submittedName>
</protein>
<dbReference type="Proteomes" id="UP000289184">
    <property type="component" value="Unassembled WGS sequence"/>
</dbReference>
<name>A0A446CQ04_9BURK</name>
<dbReference type="PANTHER" id="PTHR11895:SF176">
    <property type="entry name" value="AMIDASE AMID-RELATED"/>
    <property type="match status" value="1"/>
</dbReference>
<keyword evidence="3" id="KW-1185">Reference proteome</keyword>
<evidence type="ECO:0000259" key="1">
    <source>
        <dbReference type="Pfam" id="PF01425"/>
    </source>
</evidence>
<evidence type="ECO:0000313" key="3">
    <source>
        <dbReference type="Proteomes" id="UP000289184"/>
    </source>
</evidence>